<keyword evidence="2 5" id="KW-0812">Transmembrane</keyword>
<dbReference type="InterPro" id="IPR050671">
    <property type="entry name" value="CD300_family_receptors"/>
</dbReference>
<dbReference type="RefSeq" id="XP_018516966.1">
    <property type="nucleotide sequence ID" value="XM_018661450.2"/>
</dbReference>
<evidence type="ECO:0000313" key="7">
    <source>
        <dbReference type="Proteomes" id="UP000694890"/>
    </source>
</evidence>
<accession>A0AAJ7L8W2</accession>
<dbReference type="PANTHER" id="PTHR11860:SF4">
    <property type="entry name" value="TRANSMEMBRANE DOMAIN-CONTAINING PROTEIN TMIGD3"/>
    <property type="match status" value="1"/>
</dbReference>
<dbReference type="PANTHER" id="PTHR11860">
    <property type="entry name" value="POLYMERIC-IMMUNOGLOBULIN RECEPTOR"/>
    <property type="match status" value="1"/>
</dbReference>
<dbReference type="InterPro" id="IPR013106">
    <property type="entry name" value="Ig_V-set"/>
</dbReference>
<evidence type="ECO:0000256" key="1">
    <source>
        <dbReference type="ARBA" id="ARBA00004370"/>
    </source>
</evidence>
<reference evidence="8" key="1">
    <citation type="submission" date="2025-08" db="UniProtKB">
        <authorList>
            <consortium name="RefSeq"/>
        </authorList>
    </citation>
    <scope>IDENTIFICATION</scope>
    <source>
        <tissue evidence="8">Brain</tissue>
    </source>
</reference>
<keyword evidence="5" id="KW-1133">Transmembrane helix</keyword>
<dbReference type="InterPro" id="IPR036179">
    <property type="entry name" value="Ig-like_dom_sf"/>
</dbReference>
<evidence type="ECO:0000256" key="4">
    <source>
        <dbReference type="SAM" id="MobiDB-lite"/>
    </source>
</evidence>
<feature type="region of interest" description="Disordered" evidence="4">
    <location>
        <begin position="282"/>
        <end position="332"/>
    </location>
</feature>
<name>A0AAJ7L8W2_LATCA</name>
<dbReference type="GO" id="GO:0004888">
    <property type="term" value="F:transmembrane signaling receptor activity"/>
    <property type="evidence" value="ECO:0007669"/>
    <property type="project" value="TreeGrafter"/>
</dbReference>
<proteinExistence type="predicted"/>
<evidence type="ECO:0000259" key="6">
    <source>
        <dbReference type="Pfam" id="PF07686"/>
    </source>
</evidence>
<evidence type="ECO:0000256" key="3">
    <source>
        <dbReference type="ARBA" id="ARBA00023136"/>
    </source>
</evidence>
<dbReference type="Pfam" id="PF07686">
    <property type="entry name" value="V-set"/>
    <property type="match status" value="1"/>
</dbReference>
<dbReference type="AlphaFoldDB" id="A0AAJ7L8W2"/>
<feature type="transmembrane region" description="Helical" evidence="5">
    <location>
        <begin position="230"/>
        <end position="253"/>
    </location>
</feature>
<dbReference type="Gene3D" id="2.60.40.10">
    <property type="entry name" value="Immunoglobulins"/>
    <property type="match status" value="2"/>
</dbReference>
<feature type="domain" description="Immunoglobulin V-set" evidence="6">
    <location>
        <begin position="117"/>
        <end position="201"/>
    </location>
</feature>
<protein>
    <submittedName>
        <fullName evidence="8">Uncharacterized protein LOC108873276 isoform X1</fullName>
    </submittedName>
</protein>
<dbReference type="GO" id="GO:0005886">
    <property type="term" value="C:plasma membrane"/>
    <property type="evidence" value="ECO:0007669"/>
    <property type="project" value="TreeGrafter"/>
</dbReference>
<gene>
    <name evidence="8" type="primary">LOC108873276</name>
</gene>
<evidence type="ECO:0000313" key="8">
    <source>
        <dbReference type="RefSeq" id="XP_018516966.1"/>
    </source>
</evidence>
<dbReference type="Proteomes" id="UP000694890">
    <property type="component" value="Linkage group LG6"/>
</dbReference>
<evidence type="ECO:0000256" key="5">
    <source>
        <dbReference type="SAM" id="Phobius"/>
    </source>
</evidence>
<keyword evidence="3 5" id="KW-0472">Membrane</keyword>
<comment type="subcellular location">
    <subcellularLocation>
        <location evidence="1">Membrane</location>
    </subcellularLocation>
</comment>
<dbReference type="SUPFAM" id="SSF48726">
    <property type="entry name" value="Immunoglobulin"/>
    <property type="match status" value="2"/>
</dbReference>
<organism evidence="7 8">
    <name type="scientific">Lates calcarifer</name>
    <name type="common">Barramundi</name>
    <name type="synonym">Holocentrus calcarifer</name>
    <dbReference type="NCBI Taxonomy" id="8187"/>
    <lineage>
        <taxon>Eukaryota</taxon>
        <taxon>Metazoa</taxon>
        <taxon>Chordata</taxon>
        <taxon>Craniata</taxon>
        <taxon>Vertebrata</taxon>
        <taxon>Euteleostomi</taxon>
        <taxon>Actinopterygii</taxon>
        <taxon>Neopterygii</taxon>
        <taxon>Teleostei</taxon>
        <taxon>Neoteleostei</taxon>
        <taxon>Acanthomorphata</taxon>
        <taxon>Carangaria</taxon>
        <taxon>Carangaria incertae sedis</taxon>
        <taxon>Centropomidae</taxon>
        <taxon>Lates</taxon>
    </lineage>
</organism>
<sequence length="379" mass="41662">METLFSSMHRTSFQELKEKMPQFSVPLLFPGTTKIFCKNKCEPGNILIETTEDTAQRGRYSIRYKETNVALLSVTFTNLTKSDSGLYSCGLIRTQLVQFEIIVRDALLTGNHEDKLLKMRTGEDVTVQCFFTSFGISKFFCKDSCQEKVLVGTAGDRAQIDRYSIRYLTGTRGGSFLFVTITNLTKSDSGQYWCGLDSSSLRDFELIVTDASVASTPPTTDQSDTTPEDVMLYVGVTLGLLVILLAVAALVFYRKRTLKSKEPPVEAEYASVTEVNRVYEGIREGDRQSRPPVEISSVHTGATYTKSDGAKTSDDSFDAGATSQHQAEDDSGALTYAQVNFSAAGSSTREPRGNDTDVVYSALKVDEGSDDNPLYSAVS</sequence>
<evidence type="ECO:0000256" key="2">
    <source>
        <dbReference type="ARBA" id="ARBA00022692"/>
    </source>
</evidence>
<dbReference type="GeneID" id="108873276"/>
<dbReference type="InterPro" id="IPR013783">
    <property type="entry name" value="Ig-like_fold"/>
</dbReference>
<dbReference type="KEGG" id="lcf:108873276"/>
<feature type="compositionally biased region" description="Polar residues" evidence="4">
    <location>
        <begin position="297"/>
        <end position="306"/>
    </location>
</feature>